<dbReference type="InterPro" id="IPR019839">
    <property type="entry name" value="Verru/Chthon_C"/>
</dbReference>
<feature type="transmembrane region" description="Helical" evidence="1">
    <location>
        <begin position="20"/>
        <end position="41"/>
    </location>
</feature>
<dbReference type="NCBIfam" id="TIGR02532">
    <property type="entry name" value="IV_pilin_GFxxxE"/>
    <property type="match status" value="1"/>
</dbReference>
<dbReference type="EMBL" id="JACHIF010000005">
    <property type="protein sequence ID" value="MBB5038581.1"/>
    <property type="molecule type" value="Genomic_DNA"/>
</dbReference>
<name>A0A7W7YLT7_9BACT</name>
<dbReference type="Pfam" id="PF07963">
    <property type="entry name" value="N_methyl"/>
    <property type="match status" value="1"/>
</dbReference>
<protein>
    <submittedName>
        <fullName evidence="2">Uncharacterized protein (TIGR02599 family)</fullName>
    </submittedName>
</protein>
<keyword evidence="1" id="KW-0472">Membrane</keyword>
<keyword evidence="3" id="KW-1185">Reference proteome</keyword>
<dbReference type="InterPro" id="IPR045584">
    <property type="entry name" value="Pilin-like"/>
</dbReference>
<dbReference type="InterPro" id="IPR012902">
    <property type="entry name" value="N_methyl_site"/>
</dbReference>
<dbReference type="SUPFAM" id="SSF54523">
    <property type="entry name" value="Pili subunits"/>
    <property type="match status" value="1"/>
</dbReference>
<organism evidence="2 3">
    <name type="scientific">Prosthecobacter dejongeii</name>
    <dbReference type="NCBI Taxonomy" id="48465"/>
    <lineage>
        <taxon>Bacteria</taxon>
        <taxon>Pseudomonadati</taxon>
        <taxon>Verrucomicrobiota</taxon>
        <taxon>Verrucomicrobiia</taxon>
        <taxon>Verrucomicrobiales</taxon>
        <taxon>Verrucomicrobiaceae</taxon>
        <taxon>Prosthecobacter</taxon>
    </lineage>
</organism>
<proteinExistence type="predicted"/>
<dbReference type="RefSeq" id="WP_184209542.1">
    <property type="nucleotide sequence ID" value="NZ_JACHIF010000005.1"/>
</dbReference>
<dbReference type="Proteomes" id="UP000534294">
    <property type="component" value="Unassembled WGS sequence"/>
</dbReference>
<evidence type="ECO:0000313" key="2">
    <source>
        <dbReference type="EMBL" id="MBB5038581.1"/>
    </source>
</evidence>
<keyword evidence="1" id="KW-1133">Transmembrane helix</keyword>
<reference evidence="2 3" key="1">
    <citation type="submission" date="2020-08" db="EMBL/GenBank/DDBJ databases">
        <title>Genomic Encyclopedia of Type Strains, Phase IV (KMG-IV): sequencing the most valuable type-strain genomes for metagenomic binning, comparative biology and taxonomic classification.</title>
        <authorList>
            <person name="Goeker M."/>
        </authorList>
    </citation>
    <scope>NUCLEOTIDE SEQUENCE [LARGE SCALE GENOMIC DNA]</scope>
    <source>
        <strain evidence="2 3">DSM 12251</strain>
    </source>
</reference>
<accession>A0A7W7YLT7</accession>
<sequence length="382" mass="42360">MNISAYFLPSRRPFRPAFTLVELLVSTAVLSILLLVTLSALETMQRSWRETKGKVNQFRGARIAFETLTRNLSQATLNTYWDYHFTATESNVPPADVASPPAGYVRQSELDFRVLPGVEVGTGEEASELPGHALFFQAPLGLSQGYRGLGNLLNARGYYVRFQSNEDQRPAFLPGGVVPVKFRYQLMEYRPPAEQVAIPATTANTGGGANQTVQGNTVYTRPDWFKQDLETASRPIADNILLLLISPQVPIQAAEAAAKAPYWLAPLFRYSSRDANNTTPALDKPTLRRDGTLDQGTRHLLPPLVRVTLVAGEEGSLNQWHAANGNAAVDICAAADAPFAEARHYDRDLTRLKEYLTRERLNFRVFTATVPMRNAAWDSTTY</sequence>
<dbReference type="AlphaFoldDB" id="A0A7W7YLT7"/>
<dbReference type="NCBIfam" id="TIGR02599">
    <property type="entry name" value="Verru_Chthon cassette protein C"/>
    <property type="match status" value="1"/>
</dbReference>
<evidence type="ECO:0000313" key="3">
    <source>
        <dbReference type="Proteomes" id="UP000534294"/>
    </source>
</evidence>
<keyword evidence="1" id="KW-0812">Transmembrane</keyword>
<gene>
    <name evidence="2" type="ORF">HNQ64_002844</name>
</gene>
<comment type="caution">
    <text evidence="2">The sequence shown here is derived from an EMBL/GenBank/DDBJ whole genome shotgun (WGS) entry which is preliminary data.</text>
</comment>
<evidence type="ECO:0000256" key="1">
    <source>
        <dbReference type="SAM" id="Phobius"/>
    </source>
</evidence>